<keyword evidence="1" id="KW-0812">Transmembrane</keyword>
<keyword evidence="1" id="KW-1133">Transmembrane helix</keyword>
<dbReference type="EMBL" id="JJRY01000010">
    <property type="protein sequence ID" value="KEF37978.1"/>
    <property type="molecule type" value="Genomic_DNA"/>
</dbReference>
<dbReference type="PATRIC" id="fig|1348973.3.peg.2644"/>
<organism evidence="2 3">
    <name type="scientific">Schinkia azotoformans MEV2011</name>
    <dbReference type="NCBI Taxonomy" id="1348973"/>
    <lineage>
        <taxon>Bacteria</taxon>
        <taxon>Bacillati</taxon>
        <taxon>Bacillota</taxon>
        <taxon>Bacilli</taxon>
        <taxon>Bacillales</taxon>
        <taxon>Bacillaceae</taxon>
        <taxon>Calidifontibacillus/Schinkia group</taxon>
        <taxon>Schinkia</taxon>
    </lineage>
</organism>
<name>A0A072NM30_SCHAZ</name>
<protein>
    <submittedName>
        <fullName evidence="2">Uncharacterized protein</fullName>
    </submittedName>
</protein>
<feature type="transmembrane region" description="Helical" evidence="1">
    <location>
        <begin position="14"/>
        <end position="37"/>
    </location>
</feature>
<evidence type="ECO:0000313" key="3">
    <source>
        <dbReference type="Proteomes" id="UP000027936"/>
    </source>
</evidence>
<sequence>MKKREKEVVSLTKLLKLVIIPNFMVLAVLALLPALLITNDVSFINGLIEQLASESD</sequence>
<accession>A0A072NM30</accession>
<dbReference type="Proteomes" id="UP000027936">
    <property type="component" value="Unassembled WGS sequence"/>
</dbReference>
<evidence type="ECO:0000256" key="1">
    <source>
        <dbReference type="SAM" id="Phobius"/>
    </source>
</evidence>
<comment type="caution">
    <text evidence="2">The sequence shown here is derived from an EMBL/GenBank/DDBJ whole genome shotgun (WGS) entry which is preliminary data.</text>
</comment>
<reference evidence="2 3" key="1">
    <citation type="submission" date="2014-04" db="EMBL/GenBank/DDBJ databases">
        <title>Draft genome sequence of Bacillus azotoformans MEV2011, a (co-) denitrifying strain unable to grow in the presence of oxygen.</title>
        <authorList>
            <person name="Nielsen M."/>
            <person name="Schreiber L."/>
            <person name="Finster K."/>
            <person name="Schramm A."/>
        </authorList>
    </citation>
    <scope>NUCLEOTIDE SEQUENCE [LARGE SCALE GENOMIC DNA]</scope>
    <source>
        <strain evidence="2 3">MEV2011</strain>
    </source>
</reference>
<proteinExistence type="predicted"/>
<keyword evidence="1" id="KW-0472">Membrane</keyword>
<evidence type="ECO:0000313" key="2">
    <source>
        <dbReference type="EMBL" id="KEF37978.1"/>
    </source>
</evidence>
<dbReference type="AlphaFoldDB" id="A0A072NM30"/>
<gene>
    <name evidence="2" type="ORF">M670_02734</name>
</gene>